<protein>
    <recommendedName>
        <fullName evidence="2">dUTP diphosphatase</fullName>
        <ecNumber evidence="2">3.6.1.23</ecNumber>
    </recommendedName>
</protein>
<dbReference type="Proteomes" id="UP000503399">
    <property type="component" value="Chromosome"/>
</dbReference>
<accession>A0A6F8ZEL3</accession>
<proteinExistence type="inferred from homology"/>
<dbReference type="InterPro" id="IPR008181">
    <property type="entry name" value="dUTPase"/>
</dbReference>
<dbReference type="GO" id="GO:0006226">
    <property type="term" value="P:dUMP biosynthetic process"/>
    <property type="evidence" value="ECO:0007669"/>
    <property type="project" value="InterPro"/>
</dbReference>
<dbReference type="GO" id="GO:0046081">
    <property type="term" value="P:dUTP catabolic process"/>
    <property type="evidence" value="ECO:0007669"/>
    <property type="project" value="InterPro"/>
</dbReference>
<sequence>MGRRFAVVSAYQGRGVTLPRRHTPQAAGYDLAAAETVVIAPGEVALVPTGLKAYLEPGEVLKVYIRSSLAVRRRLTMANGVGIIDADYVDNPDNEGHILLALENRGTDPQVVEAGERVAQGIFERYLTVDEDAPAGDGRSGGFGSTGSGAAGR</sequence>
<organism evidence="8 9">
    <name type="scientific">Candidatus Hydrogenisulfobacillus filiaventi</name>
    <dbReference type="NCBI Taxonomy" id="2707344"/>
    <lineage>
        <taxon>Bacteria</taxon>
        <taxon>Bacillati</taxon>
        <taxon>Bacillota</taxon>
        <taxon>Clostridia</taxon>
        <taxon>Eubacteriales</taxon>
        <taxon>Clostridiales Family XVII. Incertae Sedis</taxon>
        <taxon>Candidatus Hydrogenisulfobacillus</taxon>
    </lineage>
</organism>
<evidence type="ECO:0000313" key="8">
    <source>
        <dbReference type="EMBL" id="CAB1128083.1"/>
    </source>
</evidence>
<reference evidence="8 9" key="1">
    <citation type="submission" date="2020-02" db="EMBL/GenBank/DDBJ databases">
        <authorList>
            <person name="Hogendoorn C."/>
        </authorList>
    </citation>
    <scope>NUCLEOTIDE SEQUENCE [LARGE SCALE GENOMIC DNA]</scope>
    <source>
        <strain evidence="8">R501</strain>
    </source>
</reference>
<name>A0A6F8ZEL3_9FIRM</name>
<keyword evidence="9" id="KW-1185">Reference proteome</keyword>
<evidence type="ECO:0000313" key="9">
    <source>
        <dbReference type="Proteomes" id="UP000503399"/>
    </source>
</evidence>
<evidence type="ECO:0000256" key="1">
    <source>
        <dbReference type="ARBA" id="ARBA00006581"/>
    </source>
</evidence>
<dbReference type="EC" id="3.6.1.23" evidence="2"/>
<comment type="catalytic activity">
    <reaction evidence="5">
        <text>dUTP + H2O = dUMP + diphosphate + H(+)</text>
        <dbReference type="Rhea" id="RHEA:10248"/>
        <dbReference type="ChEBI" id="CHEBI:15377"/>
        <dbReference type="ChEBI" id="CHEBI:15378"/>
        <dbReference type="ChEBI" id="CHEBI:33019"/>
        <dbReference type="ChEBI" id="CHEBI:61555"/>
        <dbReference type="ChEBI" id="CHEBI:246422"/>
        <dbReference type="EC" id="3.6.1.23"/>
    </reaction>
</comment>
<dbReference type="Gene3D" id="2.70.40.10">
    <property type="match status" value="1"/>
</dbReference>
<dbReference type="SUPFAM" id="SSF51283">
    <property type="entry name" value="dUTPase-like"/>
    <property type="match status" value="1"/>
</dbReference>
<evidence type="ECO:0000256" key="2">
    <source>
        <dbReference type="ARBA" id="ARBA00012379"/>
    </source>
</evidence>
<dbReference type="EMBL" id="LR778114">
    <property type="protein sequence ID" value="CAB1128083.1"/>
    <property type="molecule type" value="Genomic_DNA"/>
</dbReference>
<dbReference type="PANTHER" id="PTHR11241">
    <property type="entry name" value="DEOXYURIDINE 5'-TRIPHOSPHATE NUCLEOTIDOHYDROLASE"/>
    <property type="match status" value="1"/>
</dbReference>
<feature type="region of interest" description="Disordered" evidence="6">
    <location>
        <begin position="133"/>
        <end position="153"/>
    </location>
</feature>
<dbReference type="CDD" id="cd07557">
    <property type="entry name" value="trimeric_dUTPase"/>
    <property type="match status" value="1"/>
</dbReference>
<keyword evidence="4" id="KW-0546">Nucleotide metabolism</keyword>
<keyword evidence="3 8" id="KW-0378">Hydrolase</keyword>
<dbReference type="InterPro" id="IPR036157">
    <property type="entry name" value="dUTPase-like_sf"/>
</dbReference>
<evidence type="ECO:0000256" key="3">
    <source>
        <dbReference type="ARBA" id="ARBA00022801"/>
    </source>
</evidence>
<dbReference type="NCBIfam" id="TIGR00576">
    <property type="entry name" value="dut"/>
    <property type="match status" value="1"/>
</dbReference>
<dbReference type="AlphaFoldDB" id="A0A6F8ZEL3"/>
<evidence type="ECO:0000256" key="4">
    <source>
        <dbReference type="ARBA" id="ARBA00023080"/>
    </source>
</evidence>
<evidence type="ECO:0000256" key="5">
    <source>
        <dbReference type="ARBA" id="ARBA00047686"/>
    </source>
</evidence>
<evidence type="ECO:0000256" key="6">
    <source>
        <dbReference type="SAM" id="MobiDB-lite"/>
    </source>
</evidence>
<comment type="similarity">
    <text evidence="1">Belongs to the dUTPase family.</text>
</comment>
<feature type="compositionally biased region" description="Gly residues" evidence="6">
    <location>
        <begin position="138"/>
        <end position="153"/>
    </location>
</feature>
<dbReference type="InterPro" id="IPR029054">
    <property type="entry name" value="dUTPase-like"/>
</dbReference>
<dbReference type="KEGG" id="hfv:R50_0577"/>
<evidence type="ECO:0000259" key="7">
    <source>
        <dbReference type="Pfam" id="PF00692"/>
    </source>
</evidence>
<dbReference type="GO" id="GO:0000287">
    <property type="term" value="F:magnesium ion binding"/>
    <property type="evidence" value="ECO:0007669"/>
    <property type="project" value="InterPro"/>
</dbReference>
<feature type="domain" description="dUTPase-like" evidence="7">
    <location>
        <begin position="17"/>
        <end position="147"/>
    </location>
</feature>
<dbReference type="GO" id="GO:0004170">
    <property type="term" value="F:dUTP diphosphatase activity"/>
    <property type="evidence" value="ECO:0007669"/>
    <property type="project" value="UniProtKB-EC"/>
</dbReference>
<gene>
    <name evidence="8" type="primary">dut</name>
    <name evidence="8" type="ORF">R50_0577</name>
</gene>
<dbReference type="PANTHER" id="PTHR11241:SF0">
    <property type="entry name" value="DEOXYURIDINE 5'-TRIPHOSPHATE NUCLEOTIDOHYDROLASE"/>
    <property type="match status" value="1"/>
</dbReference>
<dbReference type="InterPro" id="IPR033704">
    <property type="entry name" value="dUTPase_trimeric"/>
</dbReference>
<dbReference type="Pfam" id="PF00692">
    <property type="entry name" value="dUTPase"/>
    <property type="match status" value="1"/>
</dbReference>